<dbReference type="InterPro" id="IPR049492">
    <property type="entry name" value="BD-FAE-like_dom"/>
</dbReference>
<dbReference type="Pfam" id="PF20434">
    <property type="entry name" value="BD-FAE"/>
    <property type="match status" value="1"/>
</dbReference>
<reference evidence="3" key="1">
    <citation type="submission" date="2023-06" db="EMBL/GenBank/DDBJ databases">
        <title>WGS-Sequencing of Streptomyces ficellus isolate 21 collected from sand in Gara Djebilet Iron Mine in Algeria.</title>
        <authorList>
            <person name="Zegers G.P."/>
            <person name="Gomez A."/>
            <person name="Gueddou A."/>
            <person name="Zahara A.F."/>
            <person name="Worth M."/>
            <person name="Sevigny J.L."/>
            <person name="Tisa L."/>
        </authorList>
    </citation>
    <scope>NUCLEOTIDE SEQUENCE</scope>
    <source>
        <strain evidence="3">AS11</strain>
    </source>
</reference>
<sequence length="206" mass="21548">MEPGPFARIAAAGLAVACVDYRLSGEDTFPAPLDDLRAALRWLTLRSAELGIDTARTVVWGESADGHLASLLALTHADPPLAGAVIWYAPSDLTATRGSFTPEDATTPEALMLGAAPSATPERARAASPLAHVHSDAPPFLLVHGEQDTMVHCSHSQALAAALDGAQAPVELRTVPGADHGWHGLPDAQAEEIFTLTLAFARRIVA</sequence>
<evidence type="ECO:0000313" key="3">
    <source>
        <dbReference type="EMBL" id="MDN3292614.1"/>
    </source>
</evidence>
<dbReference type="GO" id="GO:0016787">
    <property type="term" value="F:hydrolase activity"/>
    <property type="evidence" value="ECO:0007669"/>
    <property type="project" value="UniProtKB-KW"/>
</dbReference>
<dbReference type="PANTHER" id="PTHR48081:SF13">
    <property type="entry name" value="ALPHA_BETA HYDROLASE"/>
    <property type="match status" value="1"/>
</dbReference>
<name>A0ABT7YZF5_9ACTN</name>
<dbReference type="Proteomes" id="UP001174050">
    <property type="component" value="Unassembled WGS sequence"/>
</dbReference>
<dbReference type="PANTHER" id="PTHR48081">
    <property type="entry name" value="AB HYDROLASE SUPERFAMILY PROTEIN C4A8.06C"/>
    <property type="match status" value="1"/>
</dbReference>
<feature type="domain" description="BD-FAE-like" evidence="2">
    <location>
        <begin position="7"/>
        <end position="163"/>
    </location>
</feature>
<accession>A0ABT7YZF5</accession>
<keyword evidence="4" id="KW-1185">Reference proteome</keyword>
<evidence type="ECO:0000259" key="2">
    <source>
        <dbReference type="Pfam" id="PF20434"/>
    </source>
</evidence>
<dbReference type="Gene3D" id="3.40.50.1820">
    <property type="entry name" value="alpha/beta hydrolase"/>
    <property type="match status" value="1"/>
</dbReference>
<protein>
    <submittedName>
        <fullName evidence="3">Alpha/beta hydrolase</fullName>
    </submittedName>
</protein>
<dbReference type="RefSeq" id="WP_290109398.1">
    <property type="nucleotide sequence ID" value="NZ_JAUEPL010000001.1"/>
</dbReference>
<organism evidence="3 4">
    <name type="scientific">Streptomyces ficellus</name>
    <dbReference type="NCBI Taxonomy" id="1977088"/>
    <lineage>
        <taxon>Bacteria</taxon>
        <taxon>Bacillati</taxon>
        <taxon>Actinomycetota</taxon>
        <taxon>Actinomycetes</taxon>
        <taxon>Kitasatosporales</taxon>
        <taxon>Streptomycetaceae</taxon>
        <taxon>Streptomyces</taxon>
    </lineage>
</organism>
<dbReference type="EMBL" id="JAUEPL010000001">
    <property type="protein sequence ID" value="MDN3292614.1"/>
    <property type="molecule type" value="Genomic_DNA"/>
</dbReference>
<gene>
    <name evidence="3" type="ORF">QWM81_00855</name>
</gene>
<comment type="caution">
    <text evidence="3">The sequence shown here is derived from an EMBL/GenBank/DDBJ whole genome shotgun (WGS) entry which is preliminary data.</text>
</comment>
<evidence type="ECO:0000256" key="1">
    <source>
        <dbReference type="ARBA" id="ARBA00022801"/>
    </source>
</evidence>
<dbReference type="InterPro" id="IPR050300">
    <property type="entry name" value="GDXG_lipolytic_enzyme"/>
</dbReference>
<proteinExistence type="predicted"/>
<dbReference type="InterPro" id="IPR029058">
    <property type="entry name" value="AB_hydrolase_fold"/>
</dbReference>
<keyword evidence="1 3" id="KW-0378">Hydrolase</keyword>
<dbReference type="SUPFAM" id="SSF53474">
    <property type="entry name" value="alpha/beta-Hydrolases"/>
    <property type="match status" value="1"/>
</dbReference>
<evidence type="ECO:0000313" key="4">
    <source>
        <dbReference type="Proteomes" id="UP001174050"/>
    </source>
</evidence>